<name>A0A8E2U4J6_9GAMM</name>
<reference evidence="2 3" key="1">
    <citation type="submission" date="2018-01" db="EMBL/GenBank/DDBJ databases">
        <title>Denitrification phenotypes of diverse strains of Pseudomonas stutzeri.</title>
        <authorList>
            <person name="Milligan D.A."/>
            <person name="Bergaust L."/>
            <person name="Bakken L.R."/>
            <person name="Frostegard A."/>
        </authorList>
    </citation>
    <scope>NUCLEOTIDE SEQUENCE [LARGE SCALE GENOMIC DNA]</scope>
    <source>
        <strain evidence="2 3">DSM 50238</strain>
    </source>
</reference>
<sequence length="122" mass="12848">MNRQKLTALTCHALACLLFPIATTLGFQAFTAIFGATQSRGVAIGLAVQLIFAAFVMTNALIAITKNLKAKIVLVSALVLANLLYLLPQHPLRALFFAGLSGGLSLLAIYAAMHYGSKAKSA</sequence>
<dbReference type="EMBL" id="POUK01000002">
    <property type="protein sequence ID" value="PNF77668.1"/>
    <property type="molecule type" value="Genomic_DNA"/>
</dbReference>
<protein>
    <submittedName>
        <fullName evidence="2">Uncharacterized protein</fullName>
    </submittedName>
</protein>
<keyword evidence="1" id="KW-1133">Transmembrane helix</keyword>
<keyword evidence="1" id="KW-0472">Membrane</keyword>
<feature type="transmembrane region" description="Helical" evidence="1">
    <location>
        <begin position="42"/>
        <end position="65"/>
    </location>
</feature>
<dbReference type="AlphaFoldDB" id="A0A8E2U4J6"/>
<organism evidence="2 3">
    <name type="scientific">Stutzerimonas degradans</name>
    <dbReference type="NCBI Taxonomy" id="2968968"/>
    <lineage>
        <taxon>Bacteria</taxon>
        <taxon>Pseudomonadati</taxon>
        <taxon>Pseudomonadota</taxon>
        <taxon>Gammaproteobacteria</taxon>
        <taxon>Pseudomonadales</taxon>
        <taxon>Pseudomonadaceae</taxon>
        <taxon>Stutzerimonas</taxon>
    </lineage>
</organism>
<proteinExistence type="predicted"/>
<feature type="transmembrane region" description="Helical" evidence="1">
    <location>
        <begin position="72"/>
        <end position="88"/>
    </location>
</feature>
<dbReference type="Proteomes" id="UP000235881">
    <property type="component" value="Unassembled WGS sequence"/>
</dbReference>
<evidence type="ECO:0000313" key="3">
    <source>
        <dbReference type="Proteomes" id="UP000235881"/>
    </source>
</evidence>
<keyword evidence="1" id="KW-0812">Transmembrane</keyword>
<accession>A0A8E2U4J6</accession>
<feature type="transmembrane region" description="Helical" evidence="1">
    <location>
        <begin position="94"/>
        <end position="113"/>
    </location>
</feature>
<keyword evidence="3" id="KW-1185">Reference proteome</keyword>
<dbReference type="RefSeq" id="WP_054094149.1">
    <property type="nucleotide sequence ID" value="NZ_CP065721.1"/>
</dbReference>
<evidence type="ECO:0000313" key="2">
    <source>
        <dbReference type="EMBL" id="PNF77668.1"/>
    </source>
</evidence>
<gene>
    <name evidence="2" type="ORF">CXK95_08260</name>
</gene>
<comment type="caution">
    <text evidence="2">The sequence shown here is derived from an EMBL/GenBank/DDBJ whole genome shotgun (WGS) entry which is preliminary data.</text>
</comment>
<evidence type="ECO:0000256" key="1">
    <source>
        <dbReference type="SAM" id="Phobius"/>
    </source>
</evidence>